<sequence>MPDSNQANRYGAPQTLRLKPLNTIMVEPLRPRLEVDVVAGAKGMKRARIAVQAQRLLMNYALGH</sequence>
<reference evidence="2" key="1">
    <citation type="submission" date="2015-09" db="EMBL/GenBank/DDBJ databases">
        <title>Whole genome sequence of Pseudomonas fluorescens FW300-N2E3.</title>
        <authorList>
            <person name="Ray J."/>
            <person name="Melnyk R."/>
            <person name="Deutschbauer A."/>
        </authorList>
    </citation>
    <scope>NUCLEOTIDE SEQUENCE [LARGE SCALE GENOMIC DNA]</scope>
    <source>
        <strain evidence="2">FW300-N2E3</strain>
    </source>
</reference>
<dbReference type="EMBL" id="CP012830">
    <property type="protein sequence ID" value="ALI01487.1"/>
    <property type="molecule type" value="Genomic_DNA"/>
</dbReference>
<gene>
    <name evidence="1" type="ORF">AO353_10525</name>
</gene>
<dbReference type="RefSeq" id="WP_054594873.1">
    <property type="nucleotide sequence ID" value="NZ_CP012830.1"/>
</dbReference>
<dbReference type="Proteomes" id="UP000066487">
    <property type="component" value="Chromosome"/>
</dbReference>
<name>A0A0N9WHM3_PSEFL</name>
<reference evidence="1 2" key="2">
    <citation type="journal article" date="2018" name="Nature">
        <title>Mutant phenotypes for thousands of bacterial genes of unknown function.</title>
        <authorList>
            <person name="Price M.N."/>
            <person name="Wetmore K.M."/>
            <person name="Waters R.J."/>
            <person name="Callaghan M."/>
            <person name="Ray J."/>
            <person name="Liu H."/>
            <person name="Kuehl J.V."/>
            <person name="Melnyk R.A."/>
            <person name="Lamson J.S."/>
            <person name="Suh Y."/>
            <person name="Carlson H.K."/>
            <person name="Esquivel Z."/>
            <person name="Sadeeshkumar H."/>
            <person name="Chakraborty R."/>
            <person name="Zane G.M."/>
            <person name="Rubin B.E."/>
            <person name="Wall J.D."/>
            <person name="Visel A."/>
            <person name="Bristow J."/>
            <person name="Blow M.J."/>
            <person name="Arkin A.P."/>
            <person name="Deutschbauer A.M."/>
        </authorList>
    </citation>
    <scope>NUCLEOTIDE SEQUENCE [LARGE SCALE GENOMIC DNA]</scope>
    <source>
        <strain evidence="1 2">FW300-N2E3</strain>
    </source>
</reference>
<accession>A0A0N9WHM3</accession>
<protein>
    <submittedName>
        <fullName evidence="1">Uncharacterized protein</fullName>
    </submittedName>
</protein>
<evidence type="ECO:0000313" key="2">
    <source>
        <dbReference type="Proteomes" id="UP000066487"/>
    </source>
</evidence>
<dbReference type="AlphaFoldDB" id="A0A0N9WHM3"/>
<organism evidence="1 2">
    <name type="scientific">Pseudomonas fluorescens</name>
    <dbReference type="NCBI Taxonomy" id="294"/>
    <lineage>
        <taxon>Bacteria</taxon>
        <taxon>Pseudomonadati</taxon>
        <taxon>Pseudomonadota</taxon>
        <taxon>Gammaproteobacteria</taxon>
        <taxon>Pseudomonadales</taxon>
        <taxon>Pseudomonadaceae</taxon>
        <taxon>Pseudomonas</taxon>
    </lineage>
</organism>
<proteinExistence type="predicted"/>
<evidence type="ECO:0000313" key="1">
    <source>
        <dbReference type="EMBL" id="ALI01487.1"/>
    </source>
</evidence>